<dbReference type="eggNOG" id="COG4566">
    <property type="taxonomic scope" value="Bacteria"/>
</dbReference>
<dbReference type="HOGENOM" id="CLU_000445_90_4_4"/>
<evidence type="ECO:0000259" key="6">
    <source>
        <dbReference type="PROSITE" id="PS50110"/>
    </source>
</evidence>
<name>A0A0H3KN48_BURM1</name>
<evidence type="ECO:0000256" key="3">
    <source>
        <dbReference type="ARBA" id="ARBA00023163"/>
    </source>
</evidence>
<dbReference type="Gene3D" id="3.40.50.2300">
    <property type="match status" value="1"/>
</dbReference>
<dbReference type="PROSITE" id="PS50043">
    <property type="entry name" value="HTH_LUXR_2"/>
    <property type="match status" value="1"/>
</dbReference>
<keyword evidence="4" id="KW-0597">Phosphoprotein</keyword>
<dbReference type="Proteomes" id="UP000008815">
    <property type="component" value="Chromosome 2"/>
</dbReference>
<dbReference type="PANTHER" id="PTHR44688:SF16">
    <property type="entry name" value="DNA-BINDING TRANSCRIPTIONAL ACTIVATOR DEVR_DOSR"/>
    <property type="match status" value="1"/>
</dbReference>
<dbReference type="KEGG" id="bmu:Bmul_3683"/>
<dbReference type="PROSITE" id="PS00622">
    <property type="entry name" value="HTH_LUXR_1"/>
    <property type="match status" value="1"/>
</dbReference>
<dbReference type="PRINTS" id="PR00038">
    <property type="entry name" value="HTHLUXR"/>
</dbReference>
<evidence type="ECO:0000256" key="4">
    <source>
        <dbReference type="PROSITE-ProRule" id="PRU00169"/>
    </source>
</evidence>
<dbReference type="PROSITE" id="PS50110">
    <property type="entry name" value="RESPONSE_REGULATORY"/>
    <property type="match status" value="1"/>
</dbReference>
<gene>
    <name evidence="7" type="ordered locus">BMULJ_04834</name>
</gene>
<dbReference type="SMART" id="SM00448">
    <property type="entry name" value="REC"/>
    <property type="match status" value="1"/>
</dbReference>
<keyword evidence="1" id="KW-0805">Transcription regulation</keyword>
<dbReference type="Pfam" id="PF00196">
    <property type="entry name" value="GerE"/>
    <property type="match status" value="1"/>
</dbReference>
<dbReference type="InterPro" id="IPR001789">
    <property type="entry name" value="Sig_transdc_resp-reg_receiver"/>
</dbReference>
<dbReference type="InterPro" id="IPR011006">
    <property type="entry name" value="CheY-like_superfamily"/>
</dbReference>
<organism evidence="7 8">
    <name type="scientific">Burkholderia multivorans (strain ATCC 17616 / 249)</name>
    <dbReference type="NCBI Taxonomy" id="395019"/>
    <lineage>
        <taxon>Bacteria</taxon>
        <taxon>Pseudomonadati</taxon>
        <taxon>Pseudomonadota</taxon>
        <taxon>Betaproteobacteria</taxon>
        <taxon>Burkholderiales</taxon>
        <taxon>Burkholderiaceae</taxon>
        <taxon>Burkholderia</taxon>
        <taxon>Burkholderia cepacia complex</taxon>
    </lineage>
</organism>
<dbReference type="CDD" id="cd06170">
    <property type="entry name" value="LuxR_C_like"/>
    <property type="match status" value="1"/>
</dbReference>
<dbReference type="InterPro" id="IPR016032">
    <property type="entry name" value="Sig_transdc_resp-reg_C-effctor"/>
</dbReference>
<dbReference type="GO" id="GO:0003677">
    <property type="term" value="F:DNA binding"/>
    <property type="evidence" value="ECO:0007669"/>
    <property type="project" value="UniProtKB-KW"/>
</dbReference>
<dbReference type="GO" id="GO:0006355">
    <property type="term" value="P:regulation of DNA-templated transcription"/>
    <property type="evidence" value="ECO:0007669"/>
    <property type="project" value="InterPro"/>
</dbReference>
<dbReference type="Pfam" id="PF00072">
    <property type="entry name" value="Response_reg"/>
    <property type="match status" value="1"/>
</dbReference>
<evidence type="ECO:0000259" key="5">
    <source>
        <dbReference type="PROSITE" id="PS50043"/>
    </source>
</evidence>
<dbReference type="RefSeq" id="WP_012216557.1">
    <property type="nucleotide sequence ID" value="NC_010086.1"/>
</dbReference>
<keyword evidence="3" id="KW-0804">Transcription</keyword>
<dbReference type="InterPro" id="IPR036388">
    <property type="entry name" value="WH-like_DNA-bd_sf"/>
</dbReference>
<proteinExistence type="predicted"/>
<reference evidence="7 8" key="1">
    <citation type="submission" date="2007-04" db="EMBL/GenBank/DDBJ databases">
        <title>Complete genome sequence of Burkholderia multivorans ATCC 17616.</title>
        <authorList>
            <person name="Ohtsubo Y."/>
            <person name="Yamashita A."/>
            <person name="Kurokawa K."/>
            <person name="Takami H."/>
            <person name="Yuhara S."/>
            <person name="Nishiyama E."/>
            <person name="Endo R."/>
            <person name="Miyazaki R."/>
            <person name="Ono A."/>
            <person name="Yano K."/>
            <person name="Ito M."/>
            <person name="Sota M."/>
            <person name="Yuji N."/>
            <person name="Hattori M."/>
            <person name="Tsuda M."/>
        </authorList>
    </citation>
    <scope>NUCLEOTIDE SEQUENCE [LARGE SCALE GENOMIC DNA]</scope>
    <source>
        <strain evidence="8">ATCC 17616 / 249</strain>
    </source>
</reference>
<dbReference type="KEGG" id="bmj:BMULJ_04834"/>
<keyword evidence="2" id="KW-0238">DNA-binding</keyword>
<sequence length="205" mass="22576">MRNLYLIDDDDVIRDALDALFRSRGLAARAFGDARAFLDAWREDAFARAPACLLIDVRMPGMSGFELFAQLRDAGLGAHHAVVFLTGHGDIPMAVDALRAGAYDFLEKPFSDNRLVDRVVAGLDHAYAHAAPPEATPDERFANLTPRERAIAERIVAGCTNREIADVLRISVRTVEVHRARVFEKLDVKNAIGLARLCTRAARPA</sequence>
<dbReference type="InterPro" id="IPR000792">
    <property type="entry name" value="Tscrpt_reg_LuxR_C"/>
</dbReference>
<dbReference type="STRING" id="395019.BMULJ_04834"/>
<dbReference type="EMBL" id="AP009386">
    <property type="protein sequence ID" value="BAG46681.1"/>
    <property type="molecule type" value="Genomic_DNA"/>
</dbReference>
<accession>A0A0H3KN48</accession>
<protein>
    <submittedName>
        <fullName evidence="7">LuxR family two-component transcriptional regulator</fullName>
    </submittedName>
</protein>
<dbReference type="Gene3D" id="1.10.10.10">
    <property type="entry name" value="Winged helix-like DNA-binding domain superfamily/Winged helix DNA-binding domain"/>
    <property type="match status" value="1"/>
</dbReference>
<dbReference type="SMART" id="SM00421">
    <property type="entry name" value="HTH_LUXR"/>
    <property type="match status" value="1"/>
</dbReference>
<dbReference type="SUPFAM" id="SSF46894">
    <property type="entry name" value="C-terminal effector domain of the bipartite response regulators"/>
    <property type="match status" value="1"/>
</dbReference>
<evidence type="ECO:0000313" key="8">
    <source>
        <dbReference type="Proteomes" id="UP000008815"/>
    </source>
</evidence>
<evidence type="ECO:0000256" key="2">
    <source>
        <dbReference type="ARBA" id="ARBA00023125"/>
    </source>
</evidence>
<dbReference type="AlphaFoldDB" id="A0A0H3KN48"/>
<dbReference type="PANTHER" id="PTHR44688">
    <property type="entry name" value="DNA-BINDING TRANSCRIPTIONAL ACTIVATOR DEVR_DOSR"/>
    <property type="match status" value="1"/>
</dbReference>
<feature type="domain" description="Response regulatory" evidence="6">
    <location>
        <begin position="3"/>
        <end position="123"/>
    </location>
</feature>
<feature type="modified residue" description="4-aspartylphosphate" evidence="4">
    <location>
        <position position="56"/>
    </location>
</feature>
<keyword evidence="8" id="KW-1185">Reference proteome</keyword>
<dbReference type="GO" id="GO:0000160">
    <property type="term" value="P:phosphorelay signal transduction system"/>
    <property type="evidence" value="ECO:0007669"/>
    <property type="project" value="InterPro"/>
</dbReference>
<feature type="domain" description="HTH luxR-type" evidence="5">
    <location>
        <begin position="137"/>
        <end position="202"/>
    </location>
</feature>
<dbReference type="SUPFAM" id="SSF52172">
    <property type="entry name" value="CheY-like"/>
    <property type="match status" value="1"/>
</dbReference>
<evidence type="ECO:0000256" key="1">
    <source>
        <dbReference type="ARBA" id="ARBA00023015"/>
    </source>
</evidence>
<evidence type="ECO:0000313" key="7">
    <source>
        <dbReference type="EMBL" id="BAG46681.1"/>
    </source>
</evidence>